<dbReference type="PROSITE" id="PS50004">
    <property type="entry name" value="C2"/>
    <property type="match status" value="1"/>
</dbReference>
<dbReference type="Gene3D" id="1.10.1070.11">
    <property type="entry name" value="Phosphatidylinositol 3-/4-kinase, catalytic domain"/>
    <property type="match status" value="1"/>
</dbReference>
<dbReference type="GO" id="GO:0048015">
    <property type="term" value="P:phosphatidylinositol-mediated signaling"/>
    <property type="evidence" value="ECO:0007669"/>
    <property type="project" value="TreeGrafter"/>
</dbReference>
<evidence type="ECO:0000256" key="4">
    <source>
        <dbReference type="ARBA" id="ARBA00023985"/>
    </source>
</evidence>
<dbReference type="InterPro" id="IPR000403">
    <property type="entry name" value="PI3/4_kinase_cat_dom"/>
</dbReference>
<dbReference type="InterPro" id="IPR015433">
    <property type="entry name" value="PI3/4_kinase"/>
</dbReference>
<name>A0A8D0G158_SPHPU</name>
<reference evidence="11" key="2">
    <citation type="submission" date="2025-09" db="UniProtKB">
        <authorList>
            <consortium name="Ensembl"/>
        </authorList>
    </citation>
    <scope>IDENTIFICATION</scope>
</reference>
<dbReference type="Pfam" id="PF00792">
    <property type="entry name" value="PI3K_C2"/>
    <property type="match status" value="1"/>
</dbReference>
<accession>A0A8D0G158</accession>
<keyword evidence="3" id="KW-0418">Kinase</keyword>
<dbReference type="InterPro" id="IPR018936">
    <property type="entry name" value="PI3/4_kinase_CS"/>
</dbReference>
<dbReference type="InterPro" id="IPR035892">
    <property type="entry name" value="C2_domain_sf"/>
</dbReference>
<dbReference type="Proteomes" id="UP000694392">
    <property type="component" value="Unplaced"/>
</dbReference>
<dbReference type="InterPro" id="IPR001683">
    <property type="entry name" value="PX_dom"/>
</dbReference>
<dbReference type="PROSITE" id="PS51545">
    <property type="entry name" value="PIK_HELICAL"/>
    <property type="match status" value="1"/>
</dbReference>
<dbReference type="Pfam" id="PF00787">
    <property type="entry name" value="PX"/>
    <property type="match status" value="1"/>
</dbReference>
<evidence type="ECO:0000259" key="7">
    <source>
        <dbReference type="PROSITE" id="PS50195"/>
    </source>
</evidence>
<dbReference type="Gene3D" id="1.25.40.70">
    <property type="entry name" value="Phosphatidylinositol 3-kinase, accessory domain (PIK)"/>
    <property type="match status" value="1"/>
</dbReference>
<dbReference type="GO" id="GO:0035005">
    <property type="term" value="F:1-phosphatidylinositol-4-phosphate 3-kinase activity"/>
    <property type="evidence" value="ECO:0007669"/>
    <property type="project" value="UniProtKB-EC"/>
</dbReference>
<dbReference type="SMART" id="SM00145">
    <property type="entry name" value="PI3Ka"/>
    <property type="match status" value="1"/>
</dbReference>
<evidence type="ECO:0000259" key="9">
    <source>
        <dbReference type="PROSITE" id="PS51545"/>
    </source>
</evidence>
<dbReference type="InterPro" id="IPR001263">
    <property type="entry name" value="PI3K_accessory_dom"/>
</dbReference>
<dbReference type="Gene3D" id="2.60.40.150">
    <property type="entry name" value="C2 domain"/>
    <property type="match status" value="2"/>
</dbReference>
<reference evidence="11" key="1">
    <citation type="submission" date="2025-08" db="UniProtKB">
        <authorList>
            <consortium name="Ensembl"/>
        </authorList>
    </citation>
    <scope>IDENTIFICATION</scope>
</reference>
<dbReference type="PANTHER" id="PTHR10048">
    <property type="entry name" value="PHOSPHATIDYLINOSITOL KINASE"/>
    <property type="match status" value="1"/>
</dbReference>
<dbReference type="Pfam" id="PF00168">
    <property type="entry name" value="C2"/>
    <property type="match status" value="1"/>
</dbReference>
<dbReference type="GO" id="GO:0005737">
    <property type="term" value="C:cytoplasm"/>
    <property type="evidence" value="ECO:0007669"/>
    <property type="project" value="TreeGrafter"/>
</dbReference>
<keyword evidence="12" id="KW-1185">Reference proteome</keyword>
<dbReference type="InterPro" id="IPR016024">
    <property type="entry name" value="ARM-type_fold"/>
</dbReference>
<feature type="domain" description="PI3K/PI4K catalytic" evidence="8">
    <location>
        <begin position="541"/>
        <end position="779"/>
    </location>
</feature>
<dbReference type="SMART" id="SM00239">
    <property type="entry name" value="C2"/>
    <property type="match status" value="1"/>
</dbReference>
<evidence type="ECO:0000256" key="2">
    <source>
        <dbReference type="ARBA" id="ARBA00022679"/>
    </source>
</evidence>
<dbReference type="PROSITE" id="PS00915">
    <property type="entry name" value="PI3_4_KINASE_1"/>
    <property type="match status" value="1"/>
</dbReference>
<dbReference type="OMA" id="FTPGRKM"/>
<dbReference type="SUPFAM" id="SSF56112">
    <property type="entry name" value="Protein kinase-like (PK-like)"/>
    <property type="match status" value="1"/>
</dbReference>
<evidence type="ECO:0000259" key="10">
    <source>
        <dbReference type="PROSITE" id="PS51547"/>
    </source>
</evidence>
<organism evidence="11 12">
    <name type="scientific">Sphenodon punctatus</name>
    <name type="common">Tuatara</name>
    <name type="synonym">Hatteria punctata</name>
    <dbReference type="NCBI Taxonomy" id="8508"/>
    <lineage>
        <taxon>Eukaryota</taxon>
        <taxon>Metazoa</taxon>
        <taxon>Chordata</taxon>
        <taxon>Craniata</taxon>
        <taxon>Vertebrata</taxon>
        <taxon>Euteleostomi</taxon>
        <taxon>Lepidosauria</taxon>
        <taxon>Sphenodontia</taxon>
        <taxon>Sphenodontidae</taxon>
        <taxon>Sphenodon</taxon>
    </lineage>
</organism>
<dbReference type="SUPFAM" id="SSF49562">
    <property type="entry name" value="C2 domain (Calcium/lipid-binding domain, CaLB)"/>
    <property type="match status" value="2"/>
</dbReference>
<evidence type="ECO:0000313" key="11">
    <source>
        <dbReference type="Ensembl" id="ENSSPUP00000001657.1"/>
    </source>
</evidence>
<feature type="domain" description="C2 PI3K-type" evidence="10">
    <location>
        <begin position="144"/>
        <end position="293"/>
    </location>
</feature>
<keyword evidence="2" id="KW-0808">Transferase</keyword>
<feature type="domain" description="PIK helical" evidence="9">
    <location>
        <begin position="305"/>
        <end position="491"/>
    </location>
</feature>
<comment type="catalytic activity">
    <reaction evidence="4">
        <text>a 1,2-diacyl-sn-glycero-3-phospho-(1D-myo-inositol) + ATP = a 1,2-diacyl-sn-glycero-3-phospho-(1D-myo-inositol-3-phosphate) + ADP + H(+)</text>
        <dbReference type="Rhea" id="RHEA:12709"/>
        <dbReference type="ChEBI" id="CHEBI:15378"/>
        <dbReference type="ChEBI" id="CHEBI:30616"/>
        <dbReference type="ChEBI" id="CHEBI:57880"/>
        <dbReference type="ChEBI" id="CHEBI:58088"/>
        <dbReference type="ChEBI" id="CHEBI:456216"/>
        <dbReference type="EC" id="2.7.1.137"/>
    </reaction>
    <physiologicalReaction direction="left-to-right" evidence="4">
        <dbReference type="Rhea" id="RHEA:12710"/>
    </physiologicalReaction>
</comment>
<dbReference type="GO" id="GO:0005942">
    <property type="term" value="C:phosphatidylinositol 3-kinase complex"/>
    <property type="evidence" value="ECO:0007669"/>
    <property type="project" value="TreeGrafter"/>
</dbReference>
<dbReference type="GeneTree" id="ENSGT00940000159982"/>
<evidence type="ECO:0000259" key="8">
    <source>
        <dbReference type="PROSITE" id="PS50290"/>
    </source>
</evidence>
<evidence type="ECO:0000259" key="6">
    <source>
        <dbReference type="PROSITE" id="PS50004"/>
    </source>
</evidence>
<dbReference type="InterPro" id="IPR002420">
    <property type="entry name" value="PI3K-type_C2_dom"/>
</dbReference>
<protein>
    <submittedName>
        <fullName evidence="11">Phosphatidylinositol-4-phosphate 3-kinase catalytic subunit type 2 gamma</fullName>
    </submittedName>
</protein>
<dbReference type="PROSITE" id="PS50290">
    <property type="entry name" value="PI3_4_KINASE_3"/>
    <property type="match status" value="1"/>
</dbReference>
<evidence type="ECO:0000313" key="12">
    <source>
        <dbReference type="Proteomes" id="UP000694392"/>
    </source>
</evidence>
<dbReference type="FunFam" id="3.30.1010.10:FF:000001">
    <property type="entry name" value="Phosphatidylinositol 4-phosphate 3-kinase C2 domain-containing subunit beta"/>
    <property type="match status" value="1"/>
</dbReference>
<evidence type="ECO:0000256" key="3">
    <source>
        <dbReference type="ARBA" id="ARBA00022777"/>
    </source>
</evidence>
<dbReference type="AlphaFoldDB" id="A0A8D0G158"/>
<dbReference type="PROSITE" id="PS50195">
    <property type="entry name" value="PX"/>
    <property type="match status" value="1"/>
</dbReference>
<dbReference type="PANTHER" id="PTHR10048:SF29">
    <property type="entry name" value="PHOSPHATIDYLINOSITOL 3-KINASE C2 DOMAIN-CONTAINING SUBUNIT GAMMA"/>
    <property type="match status" value="1"/>
</dbReference>
<dbReference type="PROSITE" id="PS51547">
    <property type="entry name" value="C2_PI3K"/>
    <property type="match status" value="1"/>
</dbReference>
<dbReference type="GO" id="GO:0005886">
    <property type="term" value="C:plasma membrane"/>
    <property type="evidence" value="ECO:0007669"/>
    <property type="project" value="TreeGrafter"/>
</dbReference>
<dbReference type="Pfam" id="PF00454">
    <property type="entry name" value="PI3_PI4_kinase"/>
    <property type="match status" value="2"/>
</dbReference>
<evidence type="ECO:0000256" key="1">
    <source>
        <dbReference type="ARBA" id="ARBA00006209"/>
    </source>
</evidence>
<feature type="domain" description="C2" evidence="6">
    <location>
        <begin position="931"/>
        <end position="1048"/>
    </location>
</feature>
<dbReference type="SMART" id="SM00146">
    <property type="entry name" value="PI3Kc"/>
    <property type="match status" value="1"/>
</dbReference>
<dbReference type="GO" id="GO:0035091">
    <property type="term" value="F:phosphatidylinositol binding"/>
    <property type="evidence" value="ECO:0007669"/>
    <property type="project" value="InterPro"/>
</dbReference>
<dbReference type="InterPro" id="IPR036940">
    <property type="entry name" value="PI3/4_kinase_cat_sf"/>
</dbReference>
<dbReference type="InterPro" id="IPR042236">
    <property type="entry name" value="PI3K_accessory_sf"/>
</dbReference>
<dbReference type="SUPFAM" id="SSF48371">
    <property type="entry name" value="ARM repeat"/>
    <property type="match status" value="1"/>
</dbReference>
<dbReference type="SUPFAM" id="SSF64268">
    <property type="entry name" value="PX domain"/>
    <property type="match status" value="1"/>
</dbReference>
<dbReference type="GO" id="GO:0043491">
    <property type="term" value="P:phosphatidylinositol 3-kinase/protein kinase B signal transduction"/>
    <property type="evidence" value="ECO:0007669"/>
    <property type="project" value="TreeGrafter"/>
</dbReference>
<dbReference type="InterPro" id="IPR000008">
    <property type="entry name" value="C2_dom"/>
</dbReference>
<dbReference type="GO" id="GO:0044788">
    <property type="term" value="P:host-mediated perturbation of viral process"/>
    <property type="evidence" value="ECO:0007669"/>
    <property type="project" value="Ensembl"/>
</dbReference>
<comment type="catalytic activity">
    <reaction evidence="5">
        <text>a 1,2-diacyl-sn-glycero-3-phospho-(1D-myo-inositol 4-phosphate) + ATP = a 1,2-diacyl-sn-glycero-3-phospho-(1D-myo-inositol-3,4-bisphosphate) + ADP + H(+)</text>
        <dbReference type="Rhea" id="RHEA:18373"/>
        <dbReference type="ChEBI" id="CHEBI:15378"/>
        <dbReference type="ChEBI" id="CHEBI:30616"/>
        <dbReference type="ChEBI" id="CHEBI:57658"/>
        <dbReference type="ChEBI" id="CHEBI:58178"/>
        <dbReference type="ChEBI" id="CHEBI:456216"/>
        <dbReference type="EC" id="2.7.1.154"/>
    </reaction>
    <physiologicalReaction direction="left-to-right" evidence="5">
        <dbReference type="Rhea" id="RHEA:18374"/>
    </physiologicalReaction>
</comment>
<dbReference type="FunFam" id="2.60.40.150:FF:000125">
    <property type="entry name" value="Phosphatidylinositol-4-phosphate 3-kinase catalytic subunit type 2 gamma"/>
    <property type="match status" value="1"/>
</dbReference>
<sequence length="1048" mass="118946">MIYVLTRIRAAYRAFDTETNSGKIWSVVTRFPDKIYGHLKLPIDIVTDDSSRPLHLAPWGKCFTFLQPAERLIGTLSCPLFIMESDSAYIYISLPSPTLSFHQQHKVDNVIEDVKAICRALCSVETREITEAVEKLRSVPLGETQTVTRELSAAISHLLHVYSSSFNTDFKPAEIPKASSFEDVSSDPGFSFTVYAAHNIPETWVKRINFPVQIKSLPREAMLTVRLYGVNSTSHNTEALAWTCSPLYSKQRFVHGTLFLSMALNREPPTTMMAPGVYETSLPKLVTLQIDFPETKLEFIKPEPEAKRNDLEEPTKDCLKHIARLSQKHSLLLSEEKRRYLWFYRSYCNNENCSLPLLLGSTPSWNQKTMSEMYAVLMEWRFPSTLEALGLLTFSFPDQDVRKTAIKQIENLSNDELLEYLPQLVQVWDRTDDQLSLLFRSVTSLTMLLKDTQNEAHFKSWYQKLLAALQFCAGKSLNDEFSKETKLIKILGDIAGKVKAASDPKRQEVLKMEINKLEQFFQEVNICRLPLDPALVMRGVDADACTYFTSNAFPLKISFINADPLGKNINAIFKVGDDLRQDMLVLQMIRVMDAVWLQEGLDMQMIIYGCLSTGKGQGLVQMVPDATTLGKIHTKSGLIGPLKENTIKKWFSHHNPVTSSYQEVPSIRAYYKLPVSQLKRDRAPFIFTSEMEYFITEGGKNPQRFQEFVELCCRAYNVVRKHSGLLLNLLEMMLHAGLPEPNSIQDLKYVYDNLRPQDSDLQATSHFTRKIKESLQCFPVKLNNLIHTLAQMSTVGPAKSAASEEPCHVLAGERSIVSATIVGFSKKPDLLYLVEVVQASGTVTHVEKSFDQFSKLQSQLQKQFTSHALPEFPHWWHLSFTELEHKRMKDLNHYMQRLLNGSNHSSFPFVLVLTGNLPFFLNSDPKSTDAKSPGVQLVISYEGTQLTILLKHLRNIHLPCGSAPTAHAEFRLLPSPDEESRRKTKAIPKSTDPIYNEIVVYDAVTELQGRVLQLIVKSKGTFLGAINIRLTNVQLNEEKWYPLGNSII</sequence>
<dbReference type="GO" id="GO:0016303">
    <property type="term" value="F:1-phosphatidylinositol-3-kinase activity"/>
    <property type="evidence" value="ECO:0007669"/>
    <property type="project" value="UniProtKB-EC"/>
</dbReference>
<dbReference type="InterPro" id="IPR036871">
    <property type="entry name" value="PX_dom_sf"/>
</dbReference>
<gene>
    <name evidence="11" type="primary">PIK3C2G</name>
</gene>
<feature type="domain" description="PX" evidence="7">
    <location>
        <begin position="810"/>
        <end position="927"/>
    </location>
</feature>
<dbReference type="Pfam" id="PF00613">
    <property type="entry name" value="PI3Ka"/>
    <property type="match status" value="1"/>
</dbReference>
<dbReference type="Ensembl" id="ENSSPUT00000001751.1">
    <property type="protein sequence ID" value="ENSSPUP00000001657.1"/>
    <property type="gene ID" value="ENSSPUG00000001260.1"/>
</dbReference>
<dbReference type="SMART" id="SM00312">
    <property type="entry name" value="PX"/>
    <property type="match status" value="1"/>
</dbReference>
<dbReference type="InterPro" id="IPR011009">
    <property type="entry name" value="Kinase-like_dom_sf"/>
</dbReference>
<dbReference type="Gene3D" id="3.30.1520.10">
    <property type="entry name" value="Phox-like domain"/>
    <property type="match status" value="1"/>
</dbReference>
<proteinExistence type="inferred from homology"/>
<dbReference type="GO" id="GO:0016477">
    <property type="term" value="P:cell migration"/>
    <property type="evidence" value="ECO:0007669"/>
    <property type="project" value="TreeGrafter"/>
</dbReference>
<dbReference type="Gene3D" id="3.30.1010.10">
    <property type="entry name" value="Phosphatidylinositol 3-kinase Catalytic Subunit, Chain A, domain 4"/>
    <property type="match status" value="1"/>
</dbReference>
<dbReference type="FunFam" id="3.30.1520.10:FF:000026">
    <property type="entry name" value="Phosphatidylinositol 4-phosphate 3-kinase C2 domain-containing subunit gamma"/>
    <property type="match status" value="1"/>
</dbReference>
<evidence type="ECO:0000256" key="5">
    <source>
        <dbReference type="ARBA" id="ARBA00029297"/>
    </source>
</evidence>
<comment type="similarity">
    <text evidence="1">Belongs to the PI3/PI4-kinase family. Type III PI4K subfamily.</text>
</comment>